<protein>
    <submittedName>
        <fullName evidence="1">Uncharacterized protein</fullName>
    </submittedName>
</protein>
<dbReference type="EMBL" id="FOWZ01000003">
    <property type="protein sequence ID" value="SFP23834.1"/>
    <property type="molecule type" value="Genomic_DNA"/>
</dbReference>
<dbReference type="AlphaFoldDB" id="A0A1I5NPX9"/>
<reference evidence="2" key="1">
    <citation type="submission" date="2016-10" db="EMBL/GenBank/DDBJ databases">
        <authorList>
            <person name="Varghese N."/>
            <person name="Submissions S."/>
        </authorList>
    </citation>
    <scope>NUCLEOTIDE SEQUENCE [LARGE SCALE GENOMIC DNA]</scope>
    <source>
        <strain evidence="2">CGMCC 1.7715</strain>
    </source>
</reference>
<dbReference type="Proteomes" id="UP000199331">
    <property type="component" value="Unassembled WGS sequence"/>
</dbReference>
<name>A0A1I5NPX9_9SPHN</name>
<gene>
    <name evidence="1" type="ORF">SAMN04488060_2013</name>
</gene>
<evidence type="ECO:0000313" key="2">
    <source>
        <dbReference type="Proteomes" id="UP000199331"/>
    </source>
</evidence>
<organism evidence="1 2">
    <name type="scientific">Qipengyuania nanhaisediminis</name>
    <dbReference type="NCBI Taxonomy" id="604088"/>
    <lineage>
        <taxon>Bacteria</taxon>
        <taxon>Pseudomonadati</taxon>
        <taxon>Pseudomonadota</taxon>
        <taxon>Alphaproteobacteria</taxon>
        <taxon>Sphingomonadales</taxon>
        <taxon>Erythrobacteraceae</taxon>
        <taxon>Qipengyuania</taxon>
    </lineage>
</organism>
<sequence length="89" mass="9886">MISAFGLGEPPPPNIIATATNAAISKPYRDIGLAFLLRKRPLPVRLGNGLARAGRGRNYMERAITIFMTSFEPPKMRVIRLSRYMRAIG</sequence>
<evidence type="ECO:0000313" key="1">
    <source>
        <dbReference type="EMBL" id="SFP23834.1"/>
    </source>
</evidence>
<accession>A0A1I5NPX9</accession>
<proteinExistence type="predicted"/>
<keyword evidence="2" id="KW-1185">Reference proteome</keyword>